<dbReference type="RefSeq" id="WP_133231504.1">
    <property type="nucleotide sequence ID" value="NZ_SOZE01000012.1"/>
</dbReference>
<comment type="caution">
    <text evidence="1">The sequence shown here is derived from an EMBL/GenBank/DDBJ whole genome shotgun (WGS) entry which is preliminary data.</text>
</comment>
<reference evidence="1 2" key="1">
    <citation type="journal article" date="2017" name="Int. J. Syst. Evol. Microbiol.">
        <title>Mucilaginibacterpsychrotolerans sp. nov., isolated from peatlands.</title>
        <authorList>
            <person name="Deng Y."/>
            <person name="Shen L."/>
            <person name="Xu B."/>
            <person name="Liu Y."/>
            <person name="Gu Z."/>
            <person name="Liu H."/>
            <person name="Zhou Y."/>
        </authorList>
    </citation>
    <scope>NUCLEOTIDE SEQUENCE [LARGE SCALE GENOMIC DNA]</scope>
    <source>
        <strain evidence="1 2">NH7-4</strain>
    </source>
</reference>
<keyword evidence="2" id="KW-1185">Reference proteome</keyword>
<protein>
    <submittedName>
        <fullName evidence="1">Uncharacterized protein</fullName>
    </submittedName>
</protein>
<dbReference type="AlphaFoldDB" id="A0A4Y8SDE1"/>
<dbReference type="Proteomes" id="UP000297540">
    <property type="component" value="Unassembled WGS sequence"/>
</dbReference>
<accession>A0A4Y8SDE1</accession>
<dbReference type="OrthoDB" id="622109at2"/>
<name>A0A4Y8SDE1_9SPHI</name>
<proteinExistence type="predicted"/>
<evidence type="ECO:0000313" key="1">
    <source>
        <dbReference type="EMBL" id="TFF37103.1"/>
    </source>
</evidence>
<dbReference type="EMBL" id="SOZE01000012">
    <property type="protein sequence ID" value="TFF37103.1"/>
    <property type="molecule type" value="Genomic_DNA"/>
</dbReference>
<sequence>MAQKKKGKVVPFRPVALTAENYIKNQARSLPLHECLITEEWESAGICSILIARRHVTGNITVGKYLCLMTMTGTMMTTTWKIC</sequence>
<gene>
    <name evidence="1" type="ORF">E2R66_13555</name>
</gene>
<evidence type="ECO:0000313" key="2">
    <source>
        <dbReference type="Proteomes" id="UP000297540"/>
    </source>
</evidence>
<organism evidence="1 2">
    <name type="scientific">Mucilaginibacter psychrotolerans</name>
    <dbReference type="NCBI Taxonomy" id="1524096"/>
    <lineage>
        <taxon>Bacteria</taxon>
        <taxon>Pseudomonadati</taxon>
        <taxon>Bacteroidota</taxon>
        <taxon>Sphingobacteriia</taxon>
        <taxon>Sphingobacteriales</taxon>
        <taxon>Sphingobacteriaceae</taxon>
        <taxon>Mucilaginibacter</taxon>
    </lineage>
</organism>